<gene>
    <name evidence="1" type="ORF">GA0070561_3547</name>
</gene>
<reference evidence="1 2" key="1">
    <citation type="submission" date="2016-06" db="EMBL/GenBank/DDBJ databases">
        <authorList>
            <person name="Kjaerup R.B."/>
            <person name="Dalgaard T.S."/>
            <person name="Juul-Madsen H.R."/>
        </authorList>
    </citation>
    <scope>NUCLEOTIDE SEQUENCE [LARGE SCALE GENOMIC DNA]</scope>
    <source>
        <strain evidence="1 2">DSM 44871</strain>
    </source>
</reference>
<accession>A0A1C4XMC3</accession>
<dbReference type="InterPro" id="IPR009351">
    <property type="entry name" value="AlkZ-like"/>
</dbReference>
<protein>
    <submittedName>
        <fullName evidence="1">Uncharacterized conserved protein YcaQ, contains winged helix DNA-binding domain</fullName>
    </submittedName>
</protein>
<dbReference type="AlphaFoldDB" id="A0A1C4XMC3"/>
<evidence type="ECO:0000313" key="1">
    <source>
        <dbReference type="EMBL" id="SCF09618.1"/>
    </source>
</evidence>
<dbReference type="Pfam" id="PF06224">
    <property type="entry name" value="AlkZ-like"/>
    <property type="match status" value="1"/>
</dbReference>
<evidence type="ECO:0000313" key="2">
    <source>
        <dbReference type="Proteomes" id="UP000198864"/>
    </source>
</evidence>
<dbReference type="STRING" id="285676.GA0070561_3547"/>
<dbReference type="Proteomes" id="UP000198864">
    <property type="component" value="Unassembled WGS sequence"/>
</dbReference>
<organism evidence="1 2">
    <name type="scientific">Micromonospora saelicesensis</name>
    <dbReference type="NCBI Taxonomy" id="285676"/>
    <lineage>
        <taxon>Bacteria</taxon>
        <taxon>Bacillati</taxon>
        <taxon>Actinomycetota</taxon>
        <taxon>Actinomycetes</taxon>
        <taxon>Micromonosporales</taxon>
        <taxon>Micromonosporaceae</taxon>
        <taxon>Micromonospora</taxon>
    </lineage>
</organism>
<keyword evidence="1" id="KW-0238">DNA-binding</keyword>
<dbReference type="PANTHER" id="PTHR30528">
    <property type="entry name" value="CYTOPLASMIC PROTEIN"/>
    <property type="match status" value="1"/>
</dbReference>
<dbReference type="PANTHER" id="PTHR30528:SF0">
    <property type="entry name" value="CYTOPLASMIC PROTEIN"/>
    <property type="match status" value="1"/>
</dbReference>
<dbReference type="GO" id="GO:0003677">
    <property type="term" value="F:DNA binding"/>
    <property type="evidence" value="ECO:0007669"/>
    <property type="project" value="UniProtKB-KW"/>
</dbReference>
<proteinExistence type="predicted"/>
<name>A0A1C4XMC3_9ACTN</name>
<sequence>MSVVAVRLTGVGVHRLDRAQARRIAIRAQLLAAPRPTDLLTVVRQLTLVQIDPTAAVAPSADLVCWSRLGSSYQPPQMREALERDRTLFEHQAMVRPMDDLGLFFAAMAASPGHERHREWLRANDSFRRDVLDLLGRSGPLLSRDIPDTSAVPWPSSGWTNNRNVTQMLEFLVLRGEVAIAGRQGRQRLWDVAERVYPADVPVIELEQARRLRNERRLRALGIAREKAVVVPGEPAEVGDAGEPAVIEGVAGEWRVDPTALGQPFTGRTALLSPFDRLVHDRVRLADLFEYEYVLEMYKPRASRRWGYFALPILHGDRLVGKVDATAERRRGTLTVHAVHEDVPFTPEVTRAVHEELHDLASWLTLTVERPR</sequence>
<dbReference type="EMBL" id="FMCR01000003">
    <property type="protein sequence ID" value="SCF09618.1"/>
    <property type="molecule type" value="Genomic_DNA"/>
</dbReference>